<dbReference type="RefSeq" id="YP_009035629.1">
    <property type="nucleotide sequence ID" value="NC_024207.1"/>
</dbReference>
<organism evidence="7 8">
    <name type="scientific">Bacillus phage Evoli</name>
    <dbReference type="NCBI Taxonomy" id="1486658"/>
    <lineage>
        <taxon>Viruses</taxon>
        <taxon>Duplodnaviria</taxon>
        <taxon>Heunggongvirae</taxon>
        <taxon>Uroviricota</taxon>
        <taxon>Caudoviricetes</taxon>
        <taxon>Herelleviridae</taxon>
        <taxon>Bastillevirinae</taxon>
        <taxon>Bastillevirus</taxon>
        <taxon>Bastillevirus evoli</taxon>
    </lineage>
</organism>
<dbReference type="GO" id="GO:0004386">
    <property type="term" value="F:helicase activity"/>
    <property type="evidence" value="ECO:0007669"/>
    <property type="project" value="UniProtKB-KW"/>
</dbReference>
<dbReference type="PANTHER" id="PTHR11274">
    <property type="entry name" value="RAD25/XP-B DNA REPAIR HELICASE"/>
    <property type="match status" value="1"/>
</dbReference>
<protein>
    <submittedName>
        <fullName evidence="7">DNA helicase I</fullName>
    </submittedName>
</protein>
<reference evidence="8" key="1">
    <citation type="submission" date="2014-09" db="EMBL/GenBank/DDBJ databases">
        <authorList>
            <person name="Sauder A.B."/>
            <person name="McKenzie Q.R."/>
            <person name="Temple L.M."/>
            <person name="Alexis B.K."/>
            <person name="Al-Atrache Z."/>
            <person name="Lewis L.O."/>
            <person name="Loesser-Casey K.E."/>
            <person name="Mitchell K.J."/>
        </authorList>
    </citation>
    <scope>NUCLEOTIDE SEQUENCE [LARGE SCALE GENOMIC DNA]</scope>
</reference>
<proteinExistence type="predicted"/>
<evidence type="ECO:0000313" key="8">
    <source>
        <dbReference type="Proteomes" id="UP000026901"/>
    </source>
</evidence>
<feature type="domain" description="Helicase C-terminal" evidence="6">
    <location>
        <begin position="439"/>
        <end position="590"/>
    </location>
</feature>
<dbReference type="InterPro" id="IPR014001">
    <property type="entry name" value="Helicase_ATP-bd"/>
</dbReference>
<accession>A0A024B0D6</accession>
<dbReference type="OrthoDB" id="2008at10239"/>
<evidence type="ECO:0000256" key="2">
    <source>
        <dbReference type="ARBA" id="ARBA00022801"/>
    </source>
</evidence>
<dbReference type="KEGG" id="vg:19525449"/>
<dbReference type="InterPro" id="IPR027417">
    <property type="entry name" value="P-loop_NTPase"/>
</dbReference>
<evidence type="ECO:0000256" key="3">
    <source>
        <dbReference type="ARBA" id="ARBA00022806"/>
    </source>
</evidence>
<evidence type="ECO:0000313" key="7">
    <source>
        <dbReference type="EMBL" id="AHZ09832.1"/>
    </source>
</evidence>
<dbReference type="InterPro" id="IPR050615">
    <property type="entry name" value="ATP-dep_DNA_Helicase"/>
</dbReference>
<evidence type="ECO:0000259" key="6">
    <source>
        <dbReference type="PROSITE" id="PS51194"/>
    </source>
</evidence>
<dbReference type="GeneID" id="19525449"/>
<dbReference type="SMART" id="SM00490">
    <property type="entry name" value="HELICc"/>
    <property type="match status" value="1"/>
</dbReference>
<dbReference type="SUPFAM" id="SSF52540">
    <property type="entry name" value="P-loop containing nucleoside triphosphate hydrolases"/>
    <property type="match status" value="2"/>
</dbReference>
<sequence>MKITVGIIYTHVDFDGDTLKEEKVKDHMHHKLGVKDPNAIHSRAYKSGAWDGITDYYDMKENSFPTGLVNLFLEGIREMQEYLPNLTYELIDNRPSPLLHPDNLDKEIELIKDGQTITLRDYQYRAVEAIIRDQIGIVNLATNAGKTMSAAGIIKILMPLIGRNERIVFMVHSKDILSQAKKSITEALGMKEKDVGLVGEGKFDIKNKKLVFVMSPTLSSALSDPKKGVTLTQKDRLVKKMAEEIAPKFLDTVNTRTLIKNFLKNWKPKTKNDVEIEQILTALAYDNAYTDKKVQMVLRSYNAEFEKILLKKNKKNFEKWKTAKDFVESVRVFIGDEAHRIKGDTWYTNALQFSNAQYRVALTGTVDKKDVHLYQRIRALFNDIIVKVSNDELISRGVSSKPKIRMLEIKEPRGIELADNYMEAYKVGISQNDYRNDMAVQVAVAFYEKKKAGVLFSVNHIEHGESIQEKLRAKGYECSFLKGELELDERKEVLDKFSSGEIPFMIGTTIIDEGLDLSCIGCLVLAGAGKSLRQILQRIGRGLRLNGIDGNQTLVIDFIDKTHKILLKHSKERLRIYQEEKFDVKMLGAK</sequence>
<dbReference type="GO" id="GO:0005524">
    <property type="term" value="F:ATP binding"/>
    <property type="evidence" value="ECO:0007669"/>
    <property type="project" value="UniProtKB-KW"/>
</dbReference>
<dbReference type="PROSITE" id="PS51194">
    <property type="entry name" value="HELICASE_CTER"/>
    <property type="match status" value="1"/>
</dbReference>
<dbReference type="Pfam" id="PF00271">
    <property type="entry name" value="Helicase_C"/>
    <property type="match status" value="1"/>
</dbReference>
<dbReference type="GO" id="GO:0016787">
    <property type="term" value="F:hydrolase activity"/>
    <property type="evidence" value="ECO:0007669"/>
    <property type="project" value="UniProtKB-KW"/>
</dbReference>
<keyword evidence="1" id="KW-0547">Nucleotide-binding</keyword>
<name>A0A024B0D6_9CAUD</name>
<dbReference type="PANTHER" id="PTHR11274:SF0">
    <property type="entry name" value="GENERAL TRANSCRIPTION AND DNA REPAIR FACTOR IIH HELICASE SUBUNIT XPB"/>
    <property type="match status" value="1"/>
</dbReference>
<dbReference type="PROSITE" id="PS51192">
    <property type="entry name" value="HELICASE_ATP_BIND_1"/>
    <property type="match status" value="1"/>
</dbReference>
<keyword evidence="2" id="KW-0378">Hydrolase</keyword>
<dbReference type="Pfam" id="PF04851">
    <property type="entry name" value="ResIII"/>
    <property type="match status" value="2"/>
</dbReference>
<dbReference type="EMBL" id="KJ489398">
    <property type="protein sequence ID" value="AHZ09832.1"/>
    <property type="molecule type" value="Genomic_DNA"/>
</dbReference>
<keyword evidence="3 7" id="KW-0347">Helicase</keyword>
<evidence type="ECO:0000259" key="5">
    <source>
        <dbReference type="PROSITE" id="PS51192"/>
    </source>
</evidence>
<feature type="domain" description="Helicase ATP-binding" evidence="5">
    <location>
        <begin position="241"/>
        <end position="384"/>
    </location>
</feature>
<dbReference type="InterPro" id="IPR001650">
    <property type="entry name" value="Helicase_C-like"/>
</dbReference>
<dbReference type="GO" id="GO:0003677">
    <property type="term" value="F:DNA binding"/>
    <property type="evidence" value="ECO:0007669"/>
    <property type="project" value="InterPro"/>
</dbReference>
<keyword evidence="8" id="KW-1185">Reference proteome</keyword>
<dbReference type="SMART" id="SM00487">
    <property type="entry name" value="DEXDc"/>
    <property type="match status" value="1"/>
</dbReference>
<keyword evidence="4" id="KW-0067">ATP-binding</keyword>
<dbReference type="Proteomes" id="UP000026901">
    <property type="component" value="Segment"/>
</dbReference>
<evidence type="ECO:0000256" key="4">
    <source>
        <dbReference type="ARBA" id="ARBA00022840"/>
    </source>
</evidence>
<evidence type="ECO:0000256" key="1">
    <source>
        <dbReference type="ARBA" id="ARBA00022741"/>
    </source>
</evidence>
<dbReference type="InterPro" id="IPR006935">
    <property type="entry name" value="Helicase/UvrB_N"/>
</dbReference>
<dbReference type="Gene3D" id="3.30.780.20">
    <property type="match status" value="1"/>
</dbReference>
<dbReference type="InterPro" id="IPR049430">
    <property type="entry name" value="UvsW_N_sf"/>
</dbReference>
<dbReference type="Gene3D" id="3.40.50.300">
    <property type="entry name" value="P-loop containing nucleotide triphosphate hydrolases"/>
    <property type="match status" value="3"/>
</dbReference>